<feature type="signal peptide" evidence="4">
    <location>
        <begin position="1"/>
        <end position="23"/>
    </location>
</feature>
<dbReference type="Proteomes" id="UP000784294">
    <property type="component" value="Unassembled WGS sequence"/>
</dbReference>
<accession>A0A448WPV4</accession>
<keyword evidence="4" id="KW-0732">Signal</keyword>
<dbReference type="Pfam" id="PF13855">
    <property type="entry name" value="LRR_8"/>
    <property type="match status" value="1"/>
</dbReference>
<evidence type="ECO:0000256" key="1">
    <source>
        <dbReference type="ARBA" id="ARBA00022614"/>
    </source>
</evidence>
<dbReference type="SMART" id="SM00369">
    <property type="entry name" value="LRR_TYP"/>
    <property type="match status" value="2"/>
</dbReference>
<dbReference type="EMBL" id="CAAALY010030983">
    <property type="protein sequence ID" value="VEL17076.1"/>
    <property type="molecule type" value="Genomic_DNA"/>
</dbReference>
<evidence type="ECO:0000313" key="6">
    <source>
        <dbReference type="Proteomes" id="UP000784294"/>
    </source>
</evidence>
<dbReference type="PROSITE" id="PS51450">
    <property type="entry name" value="LRR"/>
    <property type="match status" value="1"/>
</dbReference>
<dbReference type="InterPro" id="IPR032675">
    <property type="entry name" value="LRR_dom_sf"/>
</dbReference>
<dbReference type="InterPro" id="IPR003591">
    <property type="entry name" value="Leu-rich_rpt_typical-subtyp"/>
</dbReference>
<keyword evidence="3" id="KW-0472">Membrane</keyword>
<keyword evidence="2" id="KW-0677">Repeat</keyword>
<dbReference type="PANTHER" id="PTHR24366:SF96">
    <property type="entry name" value="LEUCINE RICH REPEAT CONTAINING 53"/>
    <property type="match status" value="1"/>
</dbReference>
<keyword evidence="3" id="KW-1133">Transmembrane helix</keyword>
<protein>
    <recommendedName>
        <fullName evidence="7">LRRNT domain-containing protein</fullName>
    </recommendedName>
</protein>
<feature type="transmembrane region" description="Helical" evidence="3">
    <location>
        <begin position="543"/>
        <end position="566"/>
    </location>
</feature>
<comment type="caution">
    <text evidence="5">The sequence shown here is derived from an EMBL/GenBank/DDBJ whole genome shotgun (WGS) entry which is preliminary data.</text>
</comment>
<evidence type="ECO:0000256" key="4">
    <source>
        <dbReference type="SAM" id="SignalP"/>
    </source>
</evidence>
<dbReference type="AlphaFoldDB" id="A0A448WPV4"/>
<name>A0A448WPV4_9PLAT</name>
<dbReference type="Pfam" id="PF00560">
    <property type="entry name" value="LRR_1"/>
    <property type="match status" value="2"/>
</dbReference>
<reference evidence="5" key="1">
    <citation type="submission" date="2018-11" db="EMBL/GenBank/DDBJ databases">
        <authorList>
            <consortium name="Pathogen Informatics"/>
        </authorList>
    </citation>
    <scope>NUCLEOTIDE SEQUENCE</scope>
</reference>
<evidence type="ECO:0008006" key="7">
    <source>
        <dbReference type="Google" id="ProtNLM"/>
    </source>
</evidence>
<dbReference type="PANTHER" id="PTHR24366">
    <property type="entry name" value="IG(IMMUNOGLOBULIN) AND LRR(LEUCINE RICH REPEAT) DOMAINS"/>
    <property type="match status" value="1"/>
</dbReference>
<keyword evidence="3" id="KW-0812">Transmembrane</keyword>
<proteinExistence type="predicted"/>
<feature type="chain" id="PRO_5019110367" description="LRRNT domain-containing protein" evidence="4">
    <location>
        <begin position="24"/>
        <end position="712"/>
    </location>
</feature>
<gene>
    <name evidence="5" type="ORF">PXEA_LOCUS10516</name>
</gene>
<sequence length="712" mass="80403">MFPLLYSLAVAYILLICVAPHLCLENIETCPEFCECKGISPLKYIDLVSPDTEDHTKIKNTDSRENAIKIPEAFKVGIGIENVAANCHVTPKDLPLNCPKSWRYLRILLTYKEASFLATDQTHYMSNINTVSEKITRITTPFLMQCSQLTSFVVTSLIERDLVVAVPQILHSLSNLKRVWIRHLQFAKHVRKRISLFIDTPRLEFAAISFSNLQMAEATKVLDGAPATLRQLRLNNLEISGRLSPKLCSHICQKEESTNSTKGIISLYLNENRISGLYPESFENCSQLKVLHLAGNELQGSLESVVGMMLPGQSIEYKSLGSMHPLNEVLLASAFVHIPQLTILDLSGNKISSIQTPLWSGARIEKETLKLRGGLVYLHRLSLSNNKLHFISPGAFAGLPGLRELDLTRNPTLVSPPVYTSRNLIANVNGFDPSVLSGMLLLTRLSWDRQLIACLSRPVMNSFEYGSLSASVFRELKRLPLCSNQTKFRLRESRQTNRMGSIVINQDLKYATKGHFGVEKPYNTTNRRSNVSDYLGQNIAVDLFARMLSFGCVCILLLLLFILALLERRFRQHKQMKESNTGKKIVLKIHVKQKDDFCDRELRLFRLKVNANKNIPLSKRQGQMCGNMILPYFNSYCVKEDVQPEGVSTKLNCRGLFSSNSELLQSTKQCLHSNTPLTDDELITLQIKDRQNNQPITTMNDRSIKSKVQPTY</sequence>
<organism evidence="5 6">
    <name type="scientific">Protopolystoma xenopodis</name>
    <dbReference type="NCBI Taxonomy" id="117903"/>
    <lineage>
        <taxon>Eukaryota</taxon>
        <taxon>Metazoa</taxon>
        <taxon>Spiralia</taxon>
        <taxon>Lophotrochozoa</taxon>
        <taxon>Platyhelminthes</taxon>
        <taxon>Monogenea</taxon>
        <taxon>Polyopisthocotylea</taxon>
        <taxon>Polystomatidea</taxon>
        <taxon>Polystomatidae</taxon>
        <taxon>Protopolystoma</taxon>
    </lineage>
</organism>
<dbReference type="Gene3D" id="3.80.10.10">
    <property type="entry name" value="Ribonuclease Inhibitor"/>
    <property type="match status" value="2"/>
</dbReference>
<keyword evidence="6" id="KW-1185">Reference proteome</keyword>
<evidence type="ECO:0000256" key="2">
    <source>
        <dbReference type="ARBA" id="ARBA00022737"/>
    </source>
</evidence>
<evidence type="ECO:0000313" key="5">
    <source>
        <dbReference type="EMBL" id="VEL17076.1"/>
    </source>
</evidence>
<dbReference type="InterPro" id="IPR001611">
    <property type="entry name" value="Leu-rich_rpt"/>
</dbReference>
<evidence type="ECO:0000256" key="3">
    <source>
        <dbReference type="SAM" id="Phobius"/>
    </source>
</evidence>
<dbReference type="SUPFAM" id="SSF52058">
    <property type="entry name" value="L domain-like"/>
    <property type="match status" value="1"/>
</dbReference>
<keyword evidence="1" id="KW-0433">Leucine-rich repeat</keyword>
<dbReference type="OrthoDB" id="676979at2759"/>